<feature type="transmembrane region" description="Helical" evidence="8">
    <location>
        <begin position="319"/>
        <end position="345"/>
    </location>
</feature>
<feature type="transmembrane region" description="Helical" evidence="8">
    <location>
        <begin position="549"/>
        <end position="568"/>
    </location>
</feature>
<evidence type="ECO:0000313" key="11">
    <source>
        <dbReference type="Proteomes" id="UP000632828"/>
    </source>
</evidence>
<dbReference type="PRINTS" id="PR01434">
    <property type="entry name" value="NADHDHGNASE5"/>
</dbReference>
<feature type="transmembrane region" description="Helical" evidence="8">
    <location>
        <begin position="157"/>
        <end position="180"/>
    </location>
</feature>
<evidence type="ECO:0000256" key="5">
    <source>
        <dbReference type="ARBA" id="ARBA00023002"/>
    </source>
</evidence>
<keyword evidence="5" id="KW-0560">Oxidoreductase</keyword>
<organism evidence="10 11">
    <name type="scientific">Pelovirga terrestris</name>
    <dbReference type="NCBI Taxonomy" id="2771352"/>
    <lineage>
        <taxon>Bacteria</taxon>
        <taxon>Pseudomonadati</taxon>
        <taxon>Thermodesulfobacteriota</taxon>
        <taxon>Desulfuromonadia</taxon>
        <taxon>Geobacterales</taxon>
        <taxon>Geobacteraceae</taxon>
        <taxon>Pelovirga</taxon>
    </lineage>
</organism>
<feature type="transmembrane region" description="Helical" evidence="8">
    <location>
        <begin position="431"/>
        <end position="451"/>
    </location>
</feature>
<dbReference type="PANTHER" id="PTHR42682:SF4">
    <property type="entry name" value="NADH-UBIQUINONE_PLASTOQUINONE"/>
    <property type="match status" value="1"/>
</dbReference>
<feature type="transmembrane region" description="Helical" evidence="8">
    <location>
        <begin position="103"/>
        <end position="122"/>
    </location>
</feature>
<evidence type="ECO:0000256" key="4">
    <source>
        <dbReference type="ARBA" id="ARBA00022989"/>
    </source>
</evidence>
<feature type="transmembrane region" description="Helical" evidence="8">
    <location>
        <begin position="128"/>
        <end position="145"/>
    </location>
</feature>
<feature type="transmembrane region" description="Helical" evidence="8">
    <location>
        <begin position="6"/>
        <end position="26"/>
    </location>
</feature>
<dbReference type="InterPro" id="IPR001750">
    <property type="entry name" value="ND/Mrp_TM"/>
</dbReference>
<dbReference type="PANTHER" id="PTHR42682">
    <property type="entry name" value="HYDROGENASE-4 COMPONENT F"/>
    <property type="match status" value="1"/>
</dbReference>
<feature type="transmembrane region" description="Helical" evidence="8">
    <location>
        <begin position="357"/>
        <end position="379"/>
    </location>
</feature>
<keyword evidence="4 8" id="KW-1133">Transmembrane helix</keyword>
<gene>
    <name evidence="10" type="ORF">ICT70_11075</name>
</gene>
<dbReference type="GO" id="GO:0016491">
    <property type="term" value="F:oxidoreductase activity"/>
    <property type="evidence" value="ECO:0007669"/>
    <property type="project" value="UniProtKB-KW"/>
</dbReference>
<evidence type="ECO:0000256" key="2">
    <source>
        <dbReference type="ARBA" id="ARBA00022475"/>
    </source>
</evidence>
<dbReference type="GO" id="GO:0005886">
    <property type="term" value="C:plasma membrane"/>
    <property type="evidence" value="ECO:0007669"/>
    <property type="project" value="UniProtKB-SubCell"/>
</dbReference>
<evidence type="ECO:0000256" key="8">
    <source>
        <dbReference type="SAM" id="Phobius"/>
    </source>
</evidence>
<keyword evidence="6 8" id="KW-0472">Membrane</keyword>
<feature type="transmembrane region" description="Helical" evidence="8">
    <location>
        <begin position="291"/>
        <end position="313"/>
    </location>
</feature>
<comment type="subcellular location">
    <subcellularLocation>
        <location evidence="1">Cell membrane</location>
        <topology evidence="1">Multi-pass membrane protein</topology>
    </subcellularLocation>
    <subcellularLocation>
        <location evidence="7">Membrane</location>
        <topology evidence="7">Multi-pass membrane protein</topology>
    </subcellularLocation>
</comment>
<evidence type="ECO:0000259" key="9">
    <source>
        <dbReference type="Pfam" id="PF00361"/>
    </source>
</evidence>
<dbReference type="Pfam" id="PF00361">
    <property type="entry name" value="Proton_antipo_M"/>
    <property type="match status" value="1"/>
</dbReference>
<feature type="transmembrane region" description="Helical" evidence="8">
    <location>
        <begin position="399"/>
        <end position="419"/>
    </location>
</feature>
<feature type="transmembrane region" description="Helical" evidence="8">
    <location>
        <begin position="33"/>
        <end position="53"/>
    </location>
</feature>
<evidence type="ECO:0000256" key="7">
    <source>
        <dbReference type="RuleBase" id="RU000320"/>
    </source>
</evidence>
<evidence type="ECO:0000256" key="3">
    <source>
        <dbReference type="ARBA" id="ARBA00022692"/>
    </source>
</evidence>
<accession>A0A8J6QZC9</accession>
<keyword evidence="11" id="KW-1185">Reference proteome</keyword>
<sequence length="569" mass="60312">MSATVSTAMLLLVPVFPLLLIGALTVTRVRHMALAMCPLAPLPGLVLALFPAANVSVAMPWLLVGSHWGMDHTGQIFLLLTALLWLAAGIYARSYTRNSPQRLRFWIFFLLCMSGNLGLTLALDMISFYLFFTLMSFAAYGLIIHDNTPFALRAGRIYLWLVILGEVLLFAALLPAARAADSLLLRDVAATLANAEGMNLILALLLVALGIKMGAVPLHFWLPLAHPAAPIPASAVLSGAMIKAGLLGLLRLFPLGFATLPGWSATLLSLGLLMAFFGVLMGLLQKQPKTLLAYSSISQIGFPLMAIGLGLAAPQQWPLLAPVVGFYALHHGLAKGALFLGVGMTGHLNSPGLMRHVTLAGLMLPALALAGAPFTSGALAKAGLKPFLMLSPLLDESLLTLLLGGAAVGTTLLMGRLLLILWSPARAAVKAATSGMWGGWSLLLLAVVLVSSYPGVLTSSAAGADLKWIDALWPVAGGAIITLLGWYSTRKRGAHLGAKDLDVLLDALLRRLANLAAALKLPPPPRLPRGARWQNLPLLLLLQDSEQQLRQLSVAGVMFILLLLALLLL</sequence>
<reference evidence="10" key="1">
    <citation type="submission" date="2020-09" db="EMBL/GenBank/DDBJ databases">
        <title>Pelobacter alkaliphilus sp. nov., a novel anaerobic arsenate-reducing bacterium from terrestrial mud volcano.</title>
        <authorList>
            <person name="Khomyakova M.A."/>
            <person name="Merkel A.Y."/>
            <person name="Slobodkin A.I."/>
        </authorList>
    </citation>
    <scope>NUCLEOTIDE SEQUENCE</scope>
    <source>
        <strain evidence="10">M08fum</strain>
    </source>
</reference>
<feature type="transmembrane region" description="Helical" evidence="8">
    <location>
        <begin position="234"/>
        <end position="253"/>
    </location>
</feature>
<dbReference type="InterPro" id="IPR052175">
    <property type="entry name" value="ComplexI-like_HydComp"/>
</dbReference>
<feature type="domain" description="NADH:quinone oxidoreductase/Mrp antiporter transmembrane" evidence="9">
    <location>
        <begin position="122"/>
        <end position="382"/>
    </location>
</feature>
<proteinExistence type="predicted"/>
<name>A0A8J6QZC9_9BACT</name>
<dbReference type="Proteomes" id="UP000632828">
    <property type="component" value="Unassembled WGS sequence"/>
</dbReference>
<evidence type="ECO:0000256" key="1">
    <source>
        <dbReference type="ARBA" id="ARBA00004651"/>
    </source>
</evidence>
<protein>
    <submittedName>
        <fullName evidence="10">NADH/ubiquinone/plastoquinone (Complex I)</fullName>
    </submittedName>
</protein>
<feature type="transmembrane region" description="Helical" evidence="8">
    <location>
        <begin position="265"/>
        <end position="284"/>
    </location>
</feature>
<keyword evidence="2" id="KW-1003">Cell membrane</keyword>
<dbReference type="RefSeq" id="WP_191156585.1">
    <property type="nucleotide sequence ID" value="NZ_JACWUN010000012.1"/>
</dbReference>
<dbReference type="EMBL" id="JACWUN010000012">
    <property type="protein sequence ID" value="MBD1401217.1"/>
    <property type="molecule type" value="Genomic_DNA"/>
</dbReference>
<feature type="transmembrane region" description="Helical" evidence="8">
    <location>
        <begin position="73"/>
        <end position="91"/>
    </location>
</feature>
<keyword evidence="3 7" id="KW-0812">Transmembrane</keyword>
<evidence type="ECO:0000256" key="6">
    <source>
        <dbReference type="ARBA" id="ARBA00023136"/>
    </source>
</evidence>
<comment type="caution">
    <text evidence="10">The sequence shown here is derived from an EMBL/GenBank/DDBJ whole genome shotgun (WGS) entry which is preliminary data.</text>
</comment>
<evidence type="ECO:0000313" key="10">
    <source>
        <dbReference type="EMBL" id="MBD1401217.1"/>
    </source>
</evidence>
<feature type="transmembrane region" description="Helical" evidence="8">
    <location>
        <begin position="471"/>
        <end position="489"/>
    </location>
</feature>
<dbReference type="AlphaFoldDB" id="A0A8J6QZC9"/>
<feature type="transmembrane region" description="Helical" evidence="8">
    <location>
        <begin position="200"/>
        <end position="222"/>
    </location>
</feature>